<name>A0AAW9QWT6_9CHRO</name>
<gene>
    <name evidence="2" type="ORF">V0288_13575</name>
</gene>
<comment type="caution">
    <text evidence="2">The sequence shown here is derived from an EMBL/GenBank/DDBJ whole genome shotgun (WGS) entry which is preliminary data.</text>
</comment>
<dbReference type="Proteomes" id="UP001328733">
    <property type="component" value="Unassembled WGS sequence"/>
</dbReference>
<evidence type="ECO:0000313" key="3">
    <source>
        <dbReference type="Proteomes" id="UP001328733"/>
    </source>
</evidence>
<sequence>MSQAEPRSFLPLTVRARNKILFFLCYWYSRYRKNRFVSAKTRVIFRRREIRSKVFRADAIQDPDNLLTTPGIEIDNRRIFASIAFSGYDRAAIAPYLAPIRVFEGSPLRESETWKNILYLPKYRCFYRSDGSRIDYSCIPEYKIAPKKIEPPKNPRELSGKLLYGGHLHRHYGHFITECIGRLWYAAKDRERSILYSETPNKNFRRDAIDRFMSLLDLDKSRFLHVQQPVMIDEIVIPYPSFIFGKEAFSVHRVLPESVARAVLDKMPEPTGQPLYLSRSKLDRTNSFRSIERELELEAILREKNFSIVHPETLSLEEQITLINKHEIIVGVWGSALHNVLFDISRKKKLVCLGDIDMPNRSFFLVDGIKKIDSVYISALEVGEDPALAKLNQTRKIDLDRAIAGLRSLDLV</sequence>
<dbReference type="RefSeq" id="WP_332865636.1">
    <property type="nucleotide sequence ID" value="NZ_JBAFSM010000024.1"/>
</dbReference>
<proteinExistence type="predicted"/>
<accession>A0AAW9QWT6</accession>
<evidence type="ECO:0000259" key="1">
    <source>
        <dbReference type="Pfam" id="PF04577"/>
    </source>
</evidence>
<dbReference type="EMBL" id="JBAFSM010000024">
    <property type="protein sequence ID" value="MEG3438153.1"/>
    <property type="molecule type" value="Genomic_DNA"/>
</dbReference>
<feature type="domain" description="Glycosyltransferase 61 catalytic" evidence="1">
    <location>
        <begin position="172"/>
        <end position="342"/>
    </location>
</feature>
<dbReference type="InterPro" id="IPR049625">
    <property type="entry name" value="Glyco_transf_61_cat"/>
</dbReference>
<evidence type="ECO:0000313" key="2">
    <source>
        <dbReference type="EMBL" id="MEG3438153.1"/>
    </source>
</evidence>
<dbReference type="AlphaFoldDB" id="A0AAW9QWT6"/>
<protein>
    <submittedName>
        <fullName evidence="2">Glycosyltransferase 61 family protein</fullName>
    </submittedName>
</protein>
<dbReference type="Pfam" id="PF04577">
    <property type="entry name" value="Glyco_transf_61"/>
    <property type="match status" value="1"/>
</dbReference>
<reference evidence="2 3" key="1">
    <citation type="submission" date="2024-01" db="EMBL/GenBank/DDBJ databases">
        <title>Genomic insights into the taxonomy and metabolism of the cyanobacterium Pannus brasiliensis CCIBt3594.</title>
        <authorList>
            <person name="Machado M."/>
            <person name="Botero N.B."/>
            <person name="Andreote A.P.D."/>
            <person name="Feitosa A.M.T."/>
            <person name="Popin R."/>
            <person name="Sivonen K."/>
            <person name="Fiore M.F."/>
        </authorList>
    </citation>
    <scope>NUCLEOTIDE SEQUENCE [LARGE SCALE GENOMIC DNA]</scope>
    <source>
        <strain evidence="2 3">CCIBt3594</strain>
    </source>
</reference>
<organism evidence="2 3">
    <name type="scientific">Pannus brasiliensis CCIBt3594</name>
    <dbReference type="NCBI Taxonomy" id="1427578"/>
    <lineage>
        <taxon>Bacteria</taxon>
        <taxon>Bacillati</taxon>
        <taxon>Cyanobacteriota</taxon>
        <taxon>Cyanophyceae</taxon>
        <taxon>Oscillatoriophycideae</taxon>
        <taxon>Chroococcales</taxon>
        <taxon>Microcystaceae</taxon>
        <taxon>Pannus</taxon>
    </lineage>
</organism>
<dbReference type="GO" id="GO:0016757">
    <property type="term" value="F:glycosyltransferase activity"/>
    <property type="evidence" value="ECO:0007669"/>
    <property type="project" value="InterPro"/>
</dbReference>
<keyword evidence="3" id="KW-1185">Reference proteome</keyword>